<feature type="transmembrane region" description="Helical" evidence="1">
    <location>
        <begin position="31"/>
        <end position="55"/>
    </location>
</feature>
<dbReference type="KEGG" id="dhe:111603409"/>
<evidence type="ECO:0000256" key="1">
    <source>
        <dbReference type="SAM" id="Phobius"/>
    </source>
</evidence>
<gene>
    <name evidence="3" type="primary">LOC111603409</name>
</gene>
<accession>A0A6J1M911</accession>
<keyword evidence="1" id="KW-0812">Transmembrane</keyword>
<dbReference type="AlphaFoldDB" id="A0A6J1M911"/>
<sequence>MAVLNNLKKHSGSNEEPETFVGFCKVIVQELLIFLICFSMSALVFVLFFSAFNGLTAKNLTRRPHSYGNCLWPEEWCRVFNKKGGLGQMQSYRTDQQSLSKASGDQKKIAPCQCHWPPAWCRVLYNCEKVSQDIRRPTQSPEQTEEFMLHEVQLPTARPVHGESTTGVND</sequence>
<evidence type="ECO:0000313" key="3">
    <source>
        <dbReference type="RefSeq" id="XP_023176756.2"/>
    </source>
</evidence>
<name>A0A6J1M911_DROHY</name>
<reference evidence="3" key="1">
    <citation type="submission" date="2025-08" db="UniProtKB">
        <authorList>
            <consortium name="RefSeq"/>
        </authorList>
    </citation>
    <scope>IDENTIFICATION</scope>
    <source>
        <strain evidence="3">15085-1641.00</strain>
        <tissue evidence="3">Whole body</tissue>
    </source>
</reference>
<keyword evidence="1" id="KW-0472">Membrane</keyword>
<dbReference type="Proteomes" id="UP000504633">
    <property type="component" value="Unplaced"/>
</dbReference>
<proteinExistence type="predicted"/>
<dbReference type="RefSeq" id="XP_023176756.2">
    <property type="nucleotide sequence ID" value="XM_023320988.2"/>
</dbReference>
<evidence type="ECO:0000313" key="2">
    <source>
        <dbReference type="Proteomes" id="UP000504633"/>
    </source>
</evidence>
<protein>
    <submittedName>
        <fullName evidence="3">Uncharacterized protein LOC111603409</fullName>
    </submittedName>
</protein>
<keyword evidence="2" id="KW-1185">Reference proteome</keyword>
<dbReference type="OrthoDB" id="7870591at2759"/>
<keyword evidence="1" id="KW-1133">Transmembrane helix</keyword>
<dbReference type="GeneID" id="111603409"/>
<organism evidence="2 3">
    <name type="scientific">Drosophila hydei</name>
    <name type="common">Fruit fly</name>
    <dbReference type="NCBI Taxonomy" id="7224"/>
    <lineage>
        <taxon>Eukaryota</taxon>
        <taxon>Metazoa</taxon>
        <taxon>Ecdysozoa</taxon>
        <taxon>Arthropoda</taxon>
        <taxon>Hexapoda</taxon>
        <taxon>Insecta</taxon>
        <taxon>Pterygota</taxon>
        <taxon>Neoptera</taxon>
        <taxon>Endopterygota</taxon>
        <taxon>Diptera</taxon>
        <taxon>Brachycera</taxon>
        <taxon>Muscomorpha</taxon>
        <taxon>Ephydroidea</taxon>
        <taxon>Drosophilidae</taxon>
        <taxon>Drosophila</taxon>
    </lineage>
</organism>